<dbReference type="RefSeq" id="XP_067805053.1">
    <property type="nucleotide sequence ID" value="XM_067946262.1"/>
</dbReference>
<sequence>MAKGLRAKSLRRYRSAKRQVINEVVELPRIRELNKKLKLLKNGIDITPKVKKNRFLYPDDHDAIIPQRIPEPALDLRSENVPLSGLAGAYNRRKFDADELKSSTFLSKNMHGENAAMELDESKATVSSSQRQGNFKSGKAKKYASKQLEKIKKT</sequence>
<dbReference type="EMBL" id="JALLKP010000001">
    <property type="protein sequence ID" value="KAK2198211.1"/>
    <property type="molecule type" value="Genomic_DNA"/>
</dbReference>
<comment type="caution">
    <text evidence="3">The sequence shown here is derived from an EMBL/GenBank/DDBJ whole genome shotgun (WGS) entry which is preliminary data.</text>
</comment>
<feature type="compositionally biased region" description="Polar residues" evidence="1">
    <location>
        <begin position="124"/>
        <end position="135"/>
    </location>
</feature>
<organism evidence="3 4">
    <name type="scientific">Babesia duncani</name>
    <dbReference type="NCBI Taxonomy" id="323732"/>
    <lineage>
        <taxon>Eukaryota</taxon>
        <taxon>Sar</taxon>
        <taxon>Alveolata</taxon>
        <taxon>Apicomplexa</taxon>
        <taxon>Aconoidasida</taxon>
        <taxon>Piroplasmida</taxon>
        <taxon>Babesiidae</taxon>
        <taxon>Babesia</taxon>
    </lineage>
</organism>
<dbReference type="GeneID" id="94335518"/>
<dbReference type="InterPro" id="IPR019434">
    <property type="entry name" value="DUF2423"/>
</dbReference>
<evidence type="ECO:0000259" key="2">
    <source>
        <dbReference type="Pfam" id="PF10338"/>
    </source>
</evidence>
<evidence type="ECO:0000256" key="1">
    <source>
        <dbReference type="SAM" id="MobiDB-lite"/>
    </source>
</evidence>
<name>A0AAD9PNQ9_9APIC</name>
<dbReference type="AlphaFoldDB" id="A0AAD9PNQ9"/>
<proteinExistence type="predicted"/>
<feature type="domain" description="DUF2423" evidence="2">
    <location>
        <begin position="1"/>
        <end position="38"/>
    </location>
</feature>
<feature type="region of interest" description="Disordered" evidence="1">
    <location>
        <begin position="116"/>
        <end position="154"/>
    </location>
</feature>
<evidence type="ECO:0000313" key="3">
    <source>
        <dbReference type="EMBL" id="KAK2198211.1"/>
    </source>
</evidence>
<dbReference type="Pfam" id="PF10338">
    <property type="entry name" value="YBL028C_N"/>
    <property type="match status" value="1"/>
</dbReference>
<keyword evidence="4" id="KW-1185">Reference proteome</keyword>
<accession>A0AAD9PNQ9</accession>
<evidence type="ECO:0000313" key="4">
    <source>
        <dbReference type="Proteomes" id="UP001214638"/>
    </source>
</evidence>
<reference evidence="3" key="1">
    <citation type="journal article" date="2023" name="Nat. Microbiol.">
        <title>Babesia duncani multi-omics identifies virulence factors and drug targets.</title>
        <authorList>
            <person name="Singh P."/>
            <person name="Lonardi S."/>
            <person name="Liang Q."/>
            <person name="Vydyam P."/>
            <person name="Khabirova E."/>
            <person name="Fang T."/>
            <person name="Gihaz S."/>
            <person name="Thekkiniath J."/>
            <person name="Munshi M."/>
            <person name="Abel S."/>
            <person name="Ciampossin L."/>
            <person name="Batugedara G."/>
            <person name="Gupta M."/>
            <person name="Lu X.M."/>
            <person name="Lenz T."/>
            <person name="Chakravarty S."/>
            <person name="Cornillot E."/>
            <person name="Hu Y."/>
            <person name="Ma W."/>
            <person name="Gonzalez L.M."/>
            <person name="Sanchez S."/>
            <person name="Estrada K."/>
            <person name="Sanchez-Flores A."/>
            <person name="Montero E."/>
            <person name="Harb O.S."/>
            <person name="Le Roch K.G."/>
            <person name="Mamoun C.B."/>
        </authorList>
    </citation>
    <scope>NUCLEOTIDE SEQUENCE</scope>
    <source>
        <strain evidence="3">WA1</strain>
    </source>
</reference>
<dbReference type="Proteomes" id="UP001214638">
    <property type="component" value="Unassembled WGS sequence"/>
</dbReference>
<protein>
    <submittedName>
        <fullName evidence="3">Uncharacterized protein family UPF0642</fullName>
    </submittedName>
</protein>
<dbReference type="KEGG" id="bdw:94335518"/>
<gene>
    <name evidence="3" type="ORF">BdWA1_001220</name>
</gene>